<reference evidence="1" key="1">
    <citation type="submission" date="2023-03" db="EMBL/GenBank/DDBJ databases">
        <title>Chromosome-scale reference genome and RAD-based genetic map of yellow starthistle (Centaurea solstitialis) reveal putative structural variation and QTLs associated with invader traits.</title>
        <authorList>
            <person name="Reatini B."/>
            <person name="Cang F.A."/>
            <person name="Jiang Q."/>
            <person name="Mckibben M.T.W."/>
            <person name="Barker M.S."/>
            <person name="Rieseberg L.H."/>
            <person name="Dlugosch K.M."/>
        </authorList>
    </citation>
    <scope>NUCLEOTIDE SEQUENCE</scope>
    <source>
        <strain evidence="1">CAN-66</strain>
        <tissue evidence="1">Leaf</tissue>
    </source>
</reference>
<gene>
    <name evidence="1" type="ORF">OSB04_023185</name>
</gene>
<dbReference type="Proteomes" id="UP001172457">
    <property type="component" value="Chromosome 6"/>
</dbReference>
<proteinExistence type="predicted"/>
<sequence>MDDENATTQVENIAKQIEQEHGCSSDDDIGGELDLNKEWVNYIFSDDDDDIASVDHLSEGDDEIIEVRLRKN</sequence>
<evidence type="ECO:0000313" key="2">
    <source>
        <dbReference type="Proteomes" id="UP001172457"/>
    </source>
</evidence>
<evidence type="ECO:0000313" key="1">
    <source>
        <dbReference type="EMBL" id="KAJ9543478.1"/>
    </source>
</evidence>
<accession>A0AA38SJD6</accession>
<organism evidence="1 2">
    <name type="scientific">Centaurea solstitialis</name>
    <name type="common">yellow star-thistle</name>
    <dbReference type="NCBI Taxonomy" id="347529"/>
    <lineage>
        <taxon>Eukaryota</taxon>
        <taxon>Viridiplantae</taxon>
        <taxon>Streptophyta</taxon>
        <taxon>Embryophyta</taxon>
        <taxon>Tracheophyta</taxon>
        <taxon>Spermatophyta</taxon>
        <taxon>Magnoliopsida</taxon>
        <taxon>eudicotyledons</taxon>
        <taxon>Gunneridae</taxon>
        <taxon>Pentapetalae</taxon>
        <taxon>asterids</taxon>
        <taxon>campanulids</taxon>
        <taxon>Asterales</taxon>
        <taxon>Asteraceae</taxon>
        <taxon>Carduoideae</taxon>
        <taxon>Cardueae</taxon>
        <taxon>Centaureinae</taxon>
        <taxon>Centaurea</taxon>
    </lineage>
</organism>
<dbReference type="AlphaFoldDB" id="A0AA38SJD6"/>
<keyword evidence="2" id="KW-1185">Reference proteome</keyword>
<dbReference type="EMBL" id="JARYMX010000006">
    <property type="protein sequence ID" value="KAJ9543478.1"/>
    <property type="molecule type" value="Genomic_DNA"/>
</dbReference>
<comment type="caution">
    <text evidence="1">The sequence shown here is derived from an EMBL/GenBank/DDBJ whole genome shotgun (WGS) entry which is preliminary data.</text>
</comment>
<protein>
    <submittedName>
        <fullName evidence="1">Uncharacterized protein</fullName>
    </submittedName>
</protein>
<name>A0AA38SJD6_9ASTR</name>